<feature type="compositionally biased region" description="Polar residues" evidence="1">
    <location>
        <begin position="36"/>
        <end position="51"/>
    </location>
</feature>
<protein>
    <submittedName>
        <fullName evidence="2">ATP-dependent RNA helicase DDX41</fullName>
    </submittedName>
</protein>
<keyword evidence="3" id="KW-1185">Reference proteome</keyword>
<dbReference type="GO" id="GO:0004386">
    <property type="term" value="F:helicase activity"/>
    <property type="evidence" value="ECO:0007669"/>
    <property type="project" value="UniProtKB-KW"/>
</dbReference>
<evidence type="ECO:0000256" key="1">
    <source>
        <dbReference type="SAM" id="MobiDB-lite"/>
    </source>
</evidence>
<keyword evidence="2" id="KW-0067">ATP-binding</keyword>
<dbReference type="EMBL" id="JBFOLJ010000002">
    <property type="protein sequence ID" value="KAL2554898.1"/>
    <property type="molecule type" value="Genomic_DNA"/>
</dbReference>
<dbReference type="AlphaFoldDB" id="A0ABD1X1V4"/>
<keyword evidence="2" id="KW-0378">Hydrolase</keyword>
<gene>
    <name evidence="2" type="ORF">Fot_08517</name>
</gene>
<organism evidence="2 3">
    <name type="scientific">Forsythia ovata</name>
    <dbReference type="NCBI Taxonomy" id="205694"/>
    <lineage>
        <taxon>Eukaryota</taxon>
        <taxon>Viridiplantae</taxon>
        <taxon>Streptophyta</taxon>
        <taxon>Embryophyta</taxon>
        <taxon>Tracheophyta</taxon>
        <taxon>Spermatophyta</taxon>
        <taxon>Magnoliopsida</taxon>
        <taxon>eudicotyledons</taxon>
        <taxon>Gunneridae</taxon>
        <taxon>Pentapetalae</taxon>
        <taxon>asterids</taxon>
        <taxon>lamiids</taxon>
        <taxon>Lamiales</taxon>
        <taxon>Oleaceae</taxon>
        <taxon>Forsythieae</taxon>
        <taxon>Forsythia</taxon>
    </lineage>
</organism>
<dbReference type="Proteomes" id="UP001604277">
    <property type="component" value="Unassembled WGS sequence"/>
</dbReference>
<accession>A0ABD1X1V4</accession>
<reference evidence="3" key="1">
    <citation type="submission" date="2024-07" db="EMBL/GenBank/DDBJ databases">
        <title>Two chromosome-level genome assemblies of Korean endemic species Abeliophyllum distichum and Forsythia ovata (Oleaceae).</title>
        <authorList>
            <person name="Jang H."/>
        </authorList>
    </citation>
    <scope>NUCLEOTIDE SEQUENCE [LARGE SCALE GENOMIC DNA]</scope>
</reference>
<feature type="region of interest" description="Disordered" evidence="1">
    <location>
        <begin position="26"/>
        <end position="51"/>
    </location>
</feature>
<evidence type="ECO:0000313" key="3">
    <source>
        <dbReference type="Proteomes" id="UP001604277"/>
    </source>
</evidence>
<evidence type="ECO:0000313" key="2">
    <source>
        <dbReference type="EMBL" id="KAL2554898.1"/>
    </source>
</evidence>
<comment type="caution">
    <text evidence="2">The sequence shown here is derived from an EMBL/GenBank/DDBJ whole genome shotgun (WGS) entry which is preliminary data.</text>
</comment>
<keyword evidence="2" id="KW-0347">Helicase</keyword>
<proteinExistence type="predicted"/>
<keyword evidence="2" id="KW-0547">Nucleotide-binding</keyword>
<name>A0ABD1X1V4_9LAMI</name>
<sequence>MAAETQSHMQKMAIFQMSSAFALPRYGPDFPMPDPTQRQWSSQPTCSSCSKNNETGLALKRQNKKIHDETSQKDQLERVILLIAQLASVHWASGIAHLPRNGEGDDDHVEYVPVAKRWAVEAQKILQRKGNATTVDDDIEKQKHLEAKPSLLVKVSQLKKSSQK</sequence>